<comment type="caution">
    <text evidence="1">The sequence shown here is derived from an EMBL/GenBank/DDBJ whole genome shotgun (WGS) entry which is preliminary data.</text>
</comment>
<proteinExistence type="predicted"/>
<reference evidence="1 2" key="1">
    <citation type="submission" date="2021-06" db="EMBL/GenBank/DDBJ databases">
        <authorList>
            <person name="Palmer J.M."/>
        </authorList>
    </citation>
    <scope>NUCLEOTIDE SEQUENCE [LARGE SCALE GENOMIC DNA]</scope>
    <source>
        <strain evidence="2">if_2019</strain>
        <tissue evidence="1">Muscle</tissue>
    </source>
</reference>
<dbReference type="Proteomes" id="UP001482620">
    <property type="component" value="Unassembled WGS sequence"/>
</dbReference>
<dbReference type="PANTHER" id="PTHR41693:SF2">
    <property type="entry name" value="BIOGENESIS OF LYSOSOME-RELATED ORGANELLES COMPLEX 1 SUBUNIT 2"/>
    <property type="match status" value="1"/>
</dbReference>
<accession>A0ABV0SP12</accession>
<keyword evidence="2" id="KW-1185">Reference proteome</keyword>
<evidence type="ECO:0000313" key="2">
    <source>
        <dbReference type="Proteomes" id="UP001482620"/>
    </source>
</evidence>
<gene>
    <name evidence="1" type="ORF">ILYODFUR_023559</name>
</gene>
<dbReference type="EMBL" id="JAHRIQ010002707">
    <property type="protein sequence ID" value="MEQ2222196.1"/>
    <property type="molecule type" value="Genomic_DNA"/>
</dbReference>
<name>A0ABV0SP12_9TELE</name>
<organism evidence="1 2">
    <name type="scientific">Ilyodon furcidens</name>
    <name type="common">goldbreast splitfin</name>
    <dbReference type="NCBI Taxonomy" id="33524"/>
    <lineage>
        <taxon>Eukaryota</taxon>
        <taxon>Metazoa</taxon>
        <taxon>Chordata</taxon>
        <taxon>Craniata</taxon>
        <taxon>Vertebrata</taxon>
        <taxon>Euteleostomi</taxon>
        <taxon>Actinopterygii</taxon>
        <taxon>Neopterygii</taxon>
        <taxon>Teleostei</taxon>
        <taxon>Neoteleostei</taxon>
        <taxon>Acanthomorphata</taxon>
        <taxon>Ovalentaria</taxon>
        <taxon>Atherinomorphae</taxon>
        <taxon>Cyprinodontiformes</taxon>
        <taxon>Goodeidae</taxon>
        <taxon>Ilyodon</taxon>
    </lineage>
</organism>
<sequence length="123" mass="14040">MAEHTSSKTYSNLTQVLDNWKFAIVTQVKEQPLSKALGDLYQQLNSLKDKLGRLTSKFDGLEAFVDDLKEGTFAIPQRPFRIPPNFGLWSPLGAQRRAPDWRIIGLERHTETIKLLPANLFLM</sequence>
<evidence type="ECO:0000313" key="1">
    <source>
        <dbReference type="EMBL" id="MEQ2222196.1"/>
    </source>
</evidence>
<dbReference type="PANTHER" id="PTHR41693">
    <property type="entry name" value="HEME-BINDING PROTEIN 1"/>
    <property type="match status" value="1"/>
</dbReference>
<protein>
    <submittedName>
        <fullName evidence="1">Uncharacterized protein</fullName>
    </submittedName>
</protein>